<protein>
    <submittedName>
        <fullName evidence="9">Membrane fusion protein, multidrug efflux system</fullName>
    </submittedName>
</protein>
<dbReference type="NCBIfam" id="TIGR01730">
    <property type="entry name" value="RND_mfp"/>
    <property type="match status" value="1"/>
</dbReference>
<evidence type="ECO:0000256" key="1">
    <source>
        <dbReference type="ARBA" id="ARBA00004196"/>
    </source>
</evidence>
<name>A0A1M5ADX9_9BACT</name>
<feature type="chain" id="PRO_5013200304" evidence="4">
    <location>
        <begin position="23"/>
        <end position="402"/>
    </location>
</feature>
<accession>A0A1M5ADX9</accession>
<keyword evidence="4" id="KW-0732">Signal</keyword>
<dbReference type="EMBL" id="FQUS01000007">
    <property type="protein sequence ID" value="SHF28365.1"/>
    <property type="molecule type" value="Genomic_DNA"/>
</dbReference>
<feature type="domain" description="Multidrug resistance protein MdtA-like barrel-sandwich hybrid" evidence="6">
    <location>
        <begin position="67"/>
        <end position="208"/>
    </location>
</feature>
<evidence type="ECO:0000256" key="4">
    <source>
        <dbReference type="SAM" id="SignalP"/>
    </source>
</evidence>
<keyword evidence="3" id="KW-0175">Coiled coil</keyword>
<evidence type="ECO:0000256" key="2">
    <source>
        <dbReference type="ARBA" id="ARBA00009477"/>
    </source>
</evidence>
<dbReference type="SUPFAM" id="SSF111369">
    <property type="entry name" value="HlyD-like secretion proteins"/>
    <property type="match status" value="1"/>
</dbReference>
<dbReference type="Pfam" id="PF25967">
    <property type="entry name" value="RND-MFP_C"/>
    <property type="match status" value="1"/>
</dbReference>
<dbReference type="InterPro" id="IPR058626">
    <property type="entry name" value="MdtA-like_b-barrel"/>
</dbReference>
<evidence type="ECO:0000313" key="10">
    <source>
        <dbReference type="Proteomes" id="UP000184041"/>
    </source>
</evidence>
<dbReference type="Proteomes" id="UP000184041">
    <property type="component" value="Unassembled WGS sequence"/>
</dbReference>
<evidence type="ECO:0000313" key="9">
    <source>
        <dbReference type="EMBL" id="SHF28365.1"/>
    </source>
</evidence>
<dbReference type="GO" id="GO:0022857">
    <property type="term" value="F:transmembrane transporter activity"/>
    <property type="evidence" value="ECO:0007669"/>
    <property type="project" value="InterPro"/>
</dbReference>
<evidence type="ECO:0000256" key="3">
    <source>
        <dbReference type="SAM" id="Coils"/>
    </source>
</evidence>
<dbReference type="RefSeq" id="WP_073061894.1">
    <property type="nucleotide sequence ID" value="NZ_FQUS01000007.1"/>
</dbReference>
<dbReference type="GO" id="GO:0046677">
    <property type="term" value="P:response to antibiotic"/>
    <property type="evidence" value="ECO:0007669"/>
    <property type="project" value="TreeGrafter"/>
</dbReference>
<dbReference type="OrthoDB" id="9801814at2"/>
<dbReference type="InterPro" id="IPR006143">
    <property type="entry name" value="RND_pump_MFP"/>
</dbReference>
<comment type="subcellular location">
    <subcellularLocation>
        <location evidence="1">Cell envelope</location>
    </subcellularLocation>
</comment>
<feature type="domain" description="Multidrug resistance protein MdtA-like C-terminal permuted SH3" evidence="8">
    <location>
        <begin position="311"/>
        <end position="371"/>
    </location>
</feature>
<organism evidence="9 10">
    <name type="scientific">Fodinibius roseus</name>
    <dbReference type="NCBI Taxonomy" id="1194090"/>
    <lineage>
        <taxon>Bacteria</taxon>
        <taxon>Pseudomonadati</taxon>
        <taxon>Balneolota</taxon>
        <taxon>Balneolia</taxon>
        <taxon>Balneolales</taxon>
        <taxon>Balneolaceae</taxon>
        <taxon>Fodinibius</taxon>
    </lineage>
</organism>
<dbReference type="STRING" id="1194090.SAMN05443144_10734"/>
<gene>
    <name evidence="9" type="ORF">SAMN05443144_10734</name>
</gene>
<reference evidence="9 10" key="1">
    <citation type="submission" date="2016-11" db="EMBL/GenBank/DDBJ databases">
        <authorList>
            <person name="Jaros S."/>
            <person name="Januszkiewicz K."/>
            <person name="Wedrychowicz H."/>
        </authorList>
    </citation>
    <scope>NUCLEOTIDE SEQUENCE [LARGE SCALE GENOMIC DNA]</scope>
    <source>
        <strain evidence="9 10">DSM 21986</strain>
    </source>
</reference>
<dbReference type="Pfam" id="PF25917">
    <property type="entry name" value="BSH_RND"/>
    <property type="match status" value="1"/>
</dbReference>
<evidence type="ECO:0000259" key="6">
    <source>
        <dbReference type="Pfam" id="PF25917"/>
    </source>
</evidence>
<dbReference type="PANTHER" id="PTHR30158">
    <property type="entry name" value="ACRA/E-RELATED COMPONENT OF DRUG EFFLUX TRANSPORTER"/>
    <property type="match status" value="1"/>
</dbReference>
<feature type="domain" description="Multidrug resistance protein MdtA-like alpha-helical hairpin" evidence="5">
    <location>
        <begin position="108"/>
        <end position="176"/>
    </location>
</feature>
<evidence type="ECO:0000259" key="5">
    <source>
        <dbReference type="Pfam" id="PF25876"/>
    </source>
</evidence>
<dbReference type="Gene3D" id="2.40.420.20">
    <property type="match status" value="1"/>
</dbReference>
<feature type="coiled-coil region" evidence="3">
    <location>
        <begin position="100"/>
        <end position="172"/>
    </location>
</feature>
<dbReference type="GO" id="GO:0005886">
    <property type="term" value="C:plasma membrane"/>
    <property type="evidence" value="ECO:0007669"/>
    <property type="project" value="TreeGrafter"/>
</dbReference>
<dbReference type="InterPro" id="IPR058625">
    <property type="entry name" value="MdtA-like_BSH"/>
</dbReference>
<keyword evidence="10" id="KW-1185">Reference proteome</keyword>
<feature type="domain" description="Multidrug resistance protein MdtA-like beta-barrel" evidence="7">
    <location>
        <begin position="214"/>
        <end position="304"/>
    </location>
</feature>
<dbReference type="InterPro" id="IPR058624">
    <property type="entry name" value="MdtA-like_HH"/>
</dbReference>
<dbReference type="GO" id="GO:0030313">
    <property type="term" value="C:cell envelope"/>
    <property type="evidence" value="ECO:0007669"/>
    <property type="project" value="UniProtKB-SubCell"/>
</dbReference>
<dbReference type="Pfam" id="PF25876">
    <property type="entry name" value="HH_MFP_RND"/>
    <property type="match status" value="1"/>
</dbReference>
<evidence type="ECO:0000259" key="7">
    <source>
        <dbReference type="Pfam" id="PF25944"/>
    </source>
</evidence>
<dbReference type="InterPro" id="IPR058627">
    <property type="entry name" value="MdtA-like_C"/>
</dbReference>
<evidence type="ECO:0000259" key="8">
    <source>
        <dbReference type="Pfam" id="PF25967"/>
    </source>
</evidence>
<dbReference type="Gene3D" id="2.40.50.100">
    <property type="match status" value="1"/>
</dbReference>
<dbReference type="AlphaFoldDB" id="A0A1M5ADX9"/>
<comment type="similarity">
    <text evidence="2">Belongs to the membrane fusion protein (MFP) (TC 8.A.1) family.</text>
</comment>
<dbReference type="Pfam" id="PF25944">
    <property type="entry name" value="Beta-barrel_RND"/>
    <property type="match status" value="1"/>
</dbReference>
<sequence>MTFDYSFSTGILLLFVASLLTASCGSSDEQARQADSQQVQPYPVLTLYPRSIELTSSYPATLEGIQTVEIRPRVQGYIVDMPVDEGDIVREGQILFRLNSEQYEQEVRSAEADVKAARAAINTAEDEVQRLSKLAEKEIISEYRLQSAKNNLESQQAALAQAQASLENARVNLGYTNVKSPTDGVMGTIPYRIGSLVSSTISEPLTVISNISRIYAYFSMSERELLEMSRNVSTEGPNTSLQQQVANMPDVNLILADNSTYAQQGTLKLASGLIDRETGSASFRALFPNPKEILRSGGSASVQIPFRRDSAVVIPKSATYEIQNKRFVYTVSDSNTVQSTEITTLPLSTKQLFVVEEGLSAQNKIVTAGLGNLRDGTEINPRPVNADSLYQSLTVKEQQPAD</sequence>
<dbReference type="Gene3D" id="2.40.30.170">
    <property type="match status" value="1"/>
</dbReference>
<dbReference type="Gene3D" id="1.10.287.470">
    <property type="entry name" value="Helix hairpin bin"/>
    <property type="match status" value="1"/>
</dbReference>
<dbReference type="PANTHER" id="PTHR30158:SF23">
    <property type="entry name" value="MULTIDRUG RESISTANCE PROTEIN MEXA"/>
    <property type="match status" value="1"/>
</dbReference>
<feature type="signal peptide" evidence="4">
    <location>
        <begin position="1"/>
        <end position="22"/>
    </location>
</feature>
<proteinExistence type="inferred from homology"/>